<evidence type="ECO:0000313" key="2">
    <source>
        <dbReference type="EMBL" id="PTW47445.1"/>
    </source>
</evidence>
<accession>A0A2T5U7G5</accession>
<dbReference type="EMBL" id="QAYE01000003">
    <property type="protein sequence ID" value="PTW47445.1"/>
    <property type="molecule type" value="Genomic_DNA"/>
</dbReference>
<feature type="transmembrane region" description="Helical" evidence="1">
    <location>
        <begin position="45"/>
        <end position="66"/>
    </location>
</feature>
<dbReference type="AlphaFoldDB" id="A0A2T5U7G5"/>
<comment type="caution">
    <text evidence="2">The sequence shown here is derived from an EMBL/GenBank/DDBJ whole genome shotgun (WGS) entry which is preliminary data.</text>
</comment>
<dbReference type="GeneID" id="91005514"/>
<dbReference type="Proteomes" id="UP000244013">
    <property type="component" value="Unassembled WGS sequence"/>
</dbReference>
<feature type="transmembrane region" description="Helical" evidence="1">
    <location>
        <begin position="73"/>
        <end position="91"/>
    </location>
</feature>
<evidence type="ECO:0000256" key="1">
    <source>
        <dbReference type="SAM" id="Phobius"/>
    </source>
</evidence>
<proteinExistence type="predicted"/>
<keyword evidence="1" id="KW-1133">Transmembrane helix</keyword>
<reference evidence="2 3" key="1">
    <citation type="submission" date="2018-04" db="EMBL/GenBank/DDBJ databases">
        <title>Genomic Encyclopedia of Type Strains, Phase III (KMG-III): the genomes of soil and plant-associated and newly described type strains.</title>
        <authorList>
            <person name="Whitman W."/>
        </authorList>
    </citation>
    <scope>NUCLEOTIDE SEQUENCE [LARGE SCALE GENOMIC DNA]</scope>
    <source>
        <strain evidence="2 3">MA-olki</strain>
    </source>
</reference>
<feature type="transmembrane region" description="Helical" evidence="1">
    <location>
        <begin position="12"/>
        <end position="30"/>
    </location>
</feature>
<gene>
    <name evidence="2" type="ORF">C8J25_103163</name>
</gene>
<protein>
    <submittedName>
        <fullName evidence="2">Uncharacterized protein</fullName>
    </submittedName>
</protein>
<name>A0A2T5U7G5_9SPHN</name>
<keyword evidence="1" id="KW-0812">Transmembrane</keyword>
<feature type="transmembrane region" description="Helical" evidence="1">
    <location>
        <begin position="103"/>
        <end position="126"/>
    </location>
</feature>
<keyword evidence="1" id="KW-0472">Membrane</keyword>
<sequence length="152" mass="16416">MIRPVAIVRYERLYWAAFILDTVVAAMTWTQREAIVTAYPVLAKATWILPTFQAIGIAVTVLLWYFTARAPSVVAKWVVVILAALSTWAAVQALATLATGSAIVGTASILSLIAEALYVAAAVHLFRPGSKAWFGEDDDADFDTDTDRGNVA</sequence>
<dbReference type="OrthoDB" id="7509246at2"/>
<dbReference type="RefSeq" id="WP_107953712.1">
    <property type="nucleotide sequence ID" value="NZ_JAPZPQ010000001.1"/>
</dbReference>
<organism evidence="2 3">
    <name type="scientific">Sphingomonas faeni</name>
    <dbReference type="NCBI Taxonomy" id="185950"/>
    <lineage>
        <taxon>Bacteria</taxon>
        <taxon>Pseudomonadati</taxon>
        <taxon>Pseudomonadota</taxon>
        <taxon>Alphaproteobacteria</taxon>
        <taxon>Sphingomonadales</taxon>
        <taxon>Sphingomonadaceae</taxon>
        <taxon>Sphingomonas</taxon>
    </lineage>
</organism>
<evidence type="ECO:0000313" key="3">
    <source>
        <dbReference type="Proteomes" id="UP000244013"/>
    </source>
</evidence>